<dbReference type="Gene3D" id="3.40.50.12780">
    <property type="entry name" value="N-terminal domain of ligase-like"/>
    <property type="match status" value="1"/>
</dbReference>
<dbReference type="Gene3D" id="3.30.300.30">
    <property type="match status" value="1"/>
</dbReference>
<keyword evidence="3" id="KW-0408">Iron</keyword>
<dbReference type="AlphaFoldDB" id="A0A9Q5NC14"/>
<keyword evidence="2" id="KW-0436">Ligase</keyword>
<evidence type="ECO:0000256" key="2">
    <source>
        <dbReference type="ARBA" id="ARBA00022598"/>
    </source>
</evidence>
<dbReference type="SUPFAM" id="SSF48264">
    <property type="entry name" value="Cytochrome P450"/>
    <property type="match status" value="1"/>
</dbReference>
<dbReference type="Pfam" id="PF00501">
    <property type="entry name" value="AMP-binding"/>
    <property type="match status" value="1"/>
</dbReference>
<proteinExistence type="inferred from homology"/>
<dbReference type="GO" id="GO:0016405">
    <property type="term" value="F:CoA-ligase activity"/>
    <property type="evidence" value="ECO:0007669"/>
    <property type="project" value="TreeGrafter"/>
</dbReference>
<sequence length="1101" mass="123194">MEEHLKSRFWFTNRRSPIFHNFSSPYPPIPALPPLNVHTLLFERPPGNTIPRDFVVHIDGLTGETRTYGQFVERIRDCATALATSVSQGGLGIRHDGLEREIIAVFSPNCLDYFVVVHAALVLTVPFALLPSKPTTAELVYLLKKLKSGIDSVRVRLFTHPSLLEQARAATKLADLPLDQIYLLSKGTARSKTIELCSLIENVSKKKLARQAVVPAEKNTLAYLIFSSGTSGPPKAVMVSHGNLCFSTMQSIVGRMEEVRYTPAPKKPIPPARWLCFLPFYHSMGLHFFILKSLLAPNTMIVLPRWDIDQALEVIPKYKISYLALVPSIVHQLVNSPKTSHADLSSVNLAGCAAAYLPPDLAERFRNFLGHSKKGELPPMIEGYGLSEATIGSISRPRPGQYGLYPDPKSTGILLPGQEARIVSEDGTDVDHDEPGELYLKGGNVALGYWGDEQATREAFLPDGWLRTGDRFRANKDGVLYFEDRLKDTLKISGAQVAPAEIEQVLLAHPQGLVLDVAVAGVPDPSSRNDRVPRAWVVLSSAGIALGPNEVIRLLDDWVRERLSRYKWLTGGIAVVQEIPKNPTGKVLRRVLVDGSLQPHIGYFDQLFDANGWNFRIVEKYGSVVKLPMLFGDEELYITDPLALHHIIVKDQYIYEETSVFITTNVLTFGMGLLSTLGDHHRKQRKMLNPLFSLKHMRDLLPIFYPITYDLRDVLVEQVRNGVRQIDVLHWLSRAALEYIGQAGFGYKFNALHDEESSKYGEYVNKIAPILFKTAFLRRFVPWFTKMGTPAFWRTVLENIPSKLVKECIEVVDVLESRSKVIYEKSKKAMENGDEATYEKIGRGKDILSVLLRANTTAKESDRLPEEEIIGQLNTFILAGQDTTSHALTRALHLLSLNIGVQDRLRDEIITARREREGTDFDYDTLMGLPYLDAVCRETLRVFPPLAMIARTARKDVVLPLAWPILGVDGKTEVNEVPIKANTNVIVSIIGANRSKKIWGDDAEEWKPERWLEPLPESVAKAHMPGVYASMMTFIGGGRACIGFKFAEMEIKLVLATLLETFKFEAGPEAEWRMTGITRPVLKNSSDKAAKLLLKTTLVKD</sequence>
<dbReference type="PANTHER" id="PTHR24096">
    <property type="entry name" value="LONG-CHAIN-FATTY-ACID--COA LIGASE"/>
    <property type="match status" value="1"/>
</dbReference>
<feature type="domain" description="AMP-dependent synthetase/ligase" evidence="4">
    <location>
        <begin position="57"/>
        <end position="450"/>
    </location>
</feature>
<dbReference type="InterPro" id="IPR001128">
    <property type="entry name" value="Cyt_P450"/>
</dbReference>
<comment type="cofactor">
    <cofactor evidence="3">
        <name>heme</name>
        <dbReference type="ChEBI" id="CHEBI:30413"/>
    </cofactor>
</comment>
<feature type="domain" description="AMP-binding enzyme C-terminal" evidence="5">
    <location>
        <begin position="501"/>
        <end position="586"/>
    </location>
</feature>
<evidence type="ECO:0000259" key="5">
    <source>
        <dbReference type="Pfam" id="PF13193"/>
    </source>
</evidence>
<evidence type="ECO:0000256" key="3">
    <source>
        <dbReference type="PIRSR" id="PIRSR602401-1"/>
    </source>
</evidence>
<keyword evidence="3" id="KW-0349">Heme</keyword>
<dbReference type="PRINTS" id="PR00385">
    <property type="entry name" value="P450"/>
</dbReference>
<comment type="caution">
    <text evidence="6">The sequence shown here is derived from an EMBL/GenBank/DDBJ whole genome shotgun (WGS) entry which is preliminary data.</text>
</comment>
<dbReference type="InterPro" id="IPR045851">
    <property type="entry name" value="AMP-bd_C_sf"/>
</dbReference>
<evidence type="ECO:0000256" key="1">
    <source>
        <dbReference type="ARBA" id="ARBA00006432"/>
    </source>
</evidence>
<dbReference type="SUPFAM" id="SSF56801">
    <property type="entry name" value="Acetyl-CoA synthetase-like"/>
    <property type="match status" value="1"/>
</dbReference>
<dbReference type="GO" id="GO:0004497">
    <property type="term" value="F:monooxygenase activity"/>
    <property type="evidence" value="ECO:0007669"/>
    <property type="project" value="InterPro"/>
</dbReference>
<dbReference type="OrthoDB" id="1898221at2759"/>
<dbReference type="PRINTS" id="PR00463">
    <property type="entry name" value="EP450I"/>
</dbReference>
<evidence type="ECO:0000259" key="4">
    <source>
        <dbReference type="Pfam" id="PF00501"/>
    </source>
</evidence>
<feature type="binding site" description="axial binding residue" evidence="3">
    <location>
        <position position="1041"/>
    </location>
    <ligand>
        <name>heme</name>
        <dbReference type="ChEBI" id="CHEBI:30413"/>
    </ligand>
    <ligandPart>
        <name>Fe</name>
        <dbReference type="ChEBI" id="CHEBI:18248"/>
    </ligandPart>
</feature>
<dbReference type="PROSITE" id="PS00455">
    <property type="entry name" value="AMP_BINDING"/>
    <property type="match status" value="1"/>
</dbReference>
<evidence type="ECO:0000313" key="7">
    <source>
        <dbReference type="Proteomes" id="UP000757232"/>
    </source>
</evidence>
<dbReference type="Gene3D" id="1.10.630.10">
    <property type="entry name" value="Cytochrome P450"/>
    <property type="match status" value="1"/>
</dbReference>
<dbReference type="Pfam" id="PF13193">
    <property type="entry name" value="AMP-binding_C"/>
    <property type="match status" value="1"/>
</dbReference>
<dbReference type="GO" id="GO:0005506">
    <property type="term" value="F:iron ion binding"/>
    <property type="evidence" value="ECO:0007669"/>
    <property type="project" value="InterPro"/>
</dbReference>
<protein>
    <submittedName>
        <fullName evidence="6">Acetyl-CoA synthetase-like protein</fullName>
    </submittedName>
</protein>
<dbReference type="GO" id="GO:0020037">
    <property type="term" value="F:heme binding"/>
    <property type="evidence" value="ECO:0007669"/>
    <property type="project" value="InterPro"/>
</dbReference>
<dbReference type="CDD" id="cd11069">
    <property type="entry name" value="CYP_FUM15-like"/>
    <property type="match status" value="1"/>
</dbReference>
<dbReference type="EMBL" id="LNZH02000072">
    <property type="protein sequence ID" value="OCB91681.1"/>
    <property type="molecule type" value="Genomic_DNA"/>
</dbReference>
<dbReference type="PANTHER" id="PTHR24096:SF149">
    <property type="entry name" value="AMP-BINDING DOMAIN-CONTAINING PROTEIN-RELATED"/>
    <property type="match status" value="1"/>
</dbReference>
<name>A0A9Q5NC14_SANBA</name>
<dbReference type="Proteomes" id="UP000757232">
    <property type="component" value="Unassembled WGS sequence"/>
</dbReference>
<keyword evidence="7" id="KW-1185">Reference proteome</keyword>
<dbReference type="InterPro" id="IPR025110">
    <property type="entry name" value="AMP-bd_C"/>
</dbReference>
<dbReference type="Pfam" id="PF00067">
    <property type="entry name" value="p450"/>
    <property type="match status" value="1"/>
</dbReference>
<dbReference type="InterPro" id="IPR042099">
    <property type="entry name" value="ANL_N_sf"/>
</dbReference>
<dbReference type="InterPro" id="IPR036396">
    <property type="entry name" value="Cyt_P450_sf"/>
</dbReference>
<gene>
    <name evidence="6" type="ORF">A7U60_g1032</name>
</gene>
<organism evidence="6 7">
    <name type="scientific">Sanghuangporus baumii</name>
    <name type="common">Phellinus baumii</name>
    <dbReference type="NCBI Taxonomy" id="108892"/>
    <lineage>
        <taxon>Eukaryota</taxon>
        <taxon>Fungi</taxon>
        <taxon>Dikarya</taxon>
        <taxon>Basidiomycota</taxon>
        <taxon>Agaricomycotina</taxon>
        <taxon>Agaricomycetes</taxon>
        <taxon>Hymenochaetales</taxon>
        <taxon>Hymenochaetaceae</taxon>
        <taxon>Sanghuangporus</taxon>
    </lineage>
</organism>
<dbReference type="GO" id="GO:0016705">
    <property type="term" value="F:oxidoreductase activity, acting on paired donors, with incorporation or reduction of molecular oxygen"/>
    <property type="evidence" value="ECO:0007669"/>
    <property type="project" value="InterPro"/>
</dbReference>
<accession>A0A9Q5NC14</accession>
<reference evidence="6" key="1">
    <citation type="submission" date="2016-06" db="EMBL/GenBank/DDBJ databases">
        <title>Draft Genome sequence of the fungus Inonotus baumii.</title>
        <authorList>
            <person name="Zhu H."/>
            <person name="Lin W."/>
        </authorList>
    </citation>
    <scope>NUCLEOTIDE SEQUENCE</scope>
    <source>
        <strain evidence="6">821</strain>
    </source>
</reference>
<dbReference type="InterPro" id="IPR000873">
    <property type="entry name" value="AMP-dep_synth/lig_dom"/>
</dbReference>
<comment type="similarity">
    <text evidence="1">Belongs to the ATP-dependent AMP-binding enzyme family.</text>
</comment>
<dbReference type="InterPro" id="IPR002401">
    <property type="entry name" value="Cyt_P450_E_grp-I"/>
</dbReference>
<dbReference type="InterPro" id="IPR020845">
    <property type="entry name" value="AMP-binding_CS"/>
</dbReference>
<keyword evidence="3" id="KW-0479">Metal-binding</keyword>
<evidence type="ECO:0000313" key="6">
    <source>
        <dbReference type="EMBL" id="OCB91681.1"/>
    </source>
</evidence>